<feature type="transmembrane region" description="Helical" evidence="6">
    <location>
        <begin position="256"/>
        <end position="279"/>
    </location>
</feature>
<sequence>NSDDDDNDDTGEGTIDRNMIWFLLSMIGSVIAVVSVLINVLLGALAPMLIQISLIVSPLMFFITFVGSLVILNIPVALFSLVMSIVGIYYACHVWHRIPFATANLKIALSAIQDNHGLWFLAYLYTVKAYVWTFLWCCAVTELVIFSPSWVYDCTSTSTNSSNNNNDDDDDDDDVCHVSTRGKFIAIGMLLSFFWSGQVLKNILHTTIAGVVGTWWFDPEDARSDSSRGNGSSGCFSFSCCGCSRAIYDSWYRSCVYSFGSICFGSLLVSVLQVVQFIVRCGRRQQRDQRRQQRSIEATDFIFCLLQYLVDTLEYLLEFINTWAFVYVGLYGYDYWTAGKEVTTLFKARGWSVIINDHLVARSLLMMSSLIGLITGLVGVLLGLVFLGPLYALPAFFLGLILGGASCEILFGVVTSAVNTVVVCFAESPNQLRINHDPQLSHDLIQAWRKAYPQDCGF</sequence>
<dbReference type="EMBL" id="KV784366">
    <property type="protein sequence ID" value="OEU11771.1"/>
    <property type="molecule type" value="Genomic_DNA"/>
</dbReference>
<feature type="transmembrane region" description="Helical" evidence="6">
    <location>
        <begin position="77"/>
        <end position="95"/>
    </location>
</feature>
<keyword evidence="8" id="KW-1185">Reference proteome</keyword>
<evidence type="ECO:0000256" key="3">
    <source>
        <dbReference type="ARBA" id="ARBA00022692"/>
    </source>
</evidence>
<dbReference type="PANTHER" id="PTHR12385">
    <property type="entry name" value="CHOLINE TRANSPORTER-LIKE (SLC FAMILY 44)"/>
    <property type="match status" value="1"/>
</dbReference>
<evidence type="ECO:0000256" key="4">
    <source>
        <dbReference type="ARBA" id="ARBA00022989"/>
    </source>
</evidence>
<comment type="similarity">
    <text evidence="2 6">Belongs to the CTL (choline transporter-like) family.</text>
</comment>
<keyword evidence="4 6" id="KW-1133">Transmembrane helix</keyword>
<comment type="function">
    <text evidence="6">Choline transporter.</text>
</comment>
<dbReference type="AlphaFoldDB" id="A0A1E7F0Q0"/>
<feature type="non-terminal residue" evidence="7">
    <location>
        <position position="1"/>
    </location>
</feature>
<feature type="transmembrane region" description="Helical" evidence="6">
    <location>
        <begin position="20"/>
        <end position="42"/>
    </location>
</feature>
<organism evidence="7 8">
    <name type="scientific">Fragilariopsis cylindrus CCMP1102</name>
    <dbReference type="NCBI Taxonomy" id="635003"/>
    <lineage>
        <taxon>Eukaryota</taxon>
        <taxon>Sar</taxon>
        <taxon>Stramenopiles</taxon>
        <taxon>Ochrophyta</taxon>
        <taxon>Bacillariophyta</taxon>
        <taxon>Bacillariophyceae</taxon>
        <taxon>Bacillariophycidae</taxon>
        <taxon>Bacillariales</taxon>
        <taxon>Bacillariaceae</taxon>
        <taxon>Fragilariopsis</taxon>
    </lineage>
</organism>
<keyword evidence="5 6" id="KW-0472">Membrane</keyword>
<evidence type="ECO:0000256" key="6">
    <source>
        <dbReference type="RuleBase" id="RU368066"/>
    </source>
</evidence>
<gene>
    <name evidence="7" type="ORF">FRACYDRAFT_192148</name>
</gene>
<evidence type="ECO:0000313" key="7">
    <source>
        <dbReference type="EMBL" id="OEU11771.1"/>
    </source>
</evidence>
<dbReference type="Proteomes" id="UP000095751">
    <property type="component" value="Unassembled WGS sequence"/>
</dbReference>
<comment type="subcellular location">
    <subcellularLocation>
        <location evidence="6">Cell membrane</location>
        <topology evidence="6">Multi-pass membrane protein</topology>
    </subcellularLocation>
    <subcellularLocation>
        <location evidence="1">Membrane</location>
        <topology evidence="1">Multi-pass membrane protein</topology>
    </subcellularLocation>
</comment>
<feature type="transmembrane region" description="Helical" evidence="6">
    <location>
        <begin position="364"/>
        <end position="387"/>
    </location>
</feature>
<feature type="transmembrane region" description="Helical" evidence="6">
    <location>
        <begin position="131"/>
        <end position="152"/>
    </location>
</feature>
<dbReference type="GO" id="GO:0022857">
    <property type="term" value="F:transmembrane transporter activity"/>
    <property type="evidence" value="ECO:0007669"/>
    <property type="project" value="UniProtKB-UniRule"/>
</dbReference>
<dbReference type="OrthoDB" id="44736at2759"/>
<proteinExistence type="inferred from homology"/>
<feature type="transmembrane region" description="Helical" evidence="6">
    <location>
        <begin position="393"/>
        <end position="426"/>
    </location>
</feature>
<dbReference type="InterPro" id="IPR007603">
    <property type="entry name" value="Choline_transptr-like"/>
</dbReference>
<feature type="transmembrane region" description="Helical" evidence="6">
    <location>
        <begin position="49"/>
        <end position="71"/>
    </location>
</feature>
<keyword evidence="3 6" id="KW-0812">Transmembrane</keyword>
<evidence type="ECO:0000256" key="1">
    <source>
        <dbReference type="ARBA" id="ARBA00004141"/>
    </source>
</evidence>
<dbReference type="Pfam" id="PF04515">
    <property type="entry name" value="Choline_transpo"/>
    <property type="match status" value="1"/>
</dbReference>
<dbReference type="GO" id="GO:0005886">
    <property type="term" value="C:plasma membrane"/>
    <property type="evidence" value="ECO:0007669"/>
    <property type="project" value="UniProtKB-SubCell"/>
</dbReference>
<evidence type="ECO:0000256" key="2">
    <source>
        <dbReference type="ARBA" id="ARBA00007168"/>
    </source>
</evidence>
<evidence type="ECO:0000256" key="5">
    <source>
        <dbReference type="ARBA" id="ARBA00023136"/>
    </source>
</evidence>
<protein>
    <recommendedName>
        <fullName evidence="6">Choline transporter-like protein</fullName>
    </recommendedName>
</protein>
<accession>A0A1E7F0Q0</accession>
<dbReference type="PANTHER" id="PTHR12385:SF4">
    <property type="entry name" value="PROTEIN PNS1"/>
    <property type="match status" value="1"/>
</dbReference>
<name>A0A1E7F0Q0_9STRA</name>
<dbReference type="KEGG" id="fcy:FRACYDRAFT_192148"/>
<evidence type="ECO:0000313" key="8">
    <source>
        <dbReference type="Proteomes" id="UP000095751"/>
    </source>
</evidence>
<reference evidence="7 8" key="1">
    <citation type="submission" date="2016-09" db="EMBL/GenBank/DDBJ databases">
        <title>Extensive genetic diversity and differential bi-allelic expression allows diatom success in the polar Southern Ocean.</title>
        <authorList>
            <consortium name="DOE Joint Genome Institute"/>
            <person name="Mock T."/>
            <person name="Otillar R.P."/>
            <person name="Strauss J."/>
            <person name="Dupont C."/>
            <person name="Frickenhaus S."/>
            <person name="Maumus F."/>
            <person name="Mcmullan M."/>
            <person name="Sanges R."/>
            <person name="Schmutz J."/>
            <person name="Toseland A."/>
            <person name="Valas R."/>
            <person name="Veluchamy A."/>
            <person name="Ward B.J."/>
            <person name="Allen A."/>
            <person name="Barry K."/>
            <person name="Falciatore A."/>
            <person name="Ferrante M."/>
            <person name="Fortunato A.E."/>
            <person name="Gloeckner G."/>
            <person name="Gruber A."/>
            <person name="Hipkin R."/>
            <person name="Janech M."/>
            <person name="Kroth P."/>
            <person name="Leese F."/>
            <person name="Lindquist E."/>
            <person name="Lyon B.R."/>
            <person name="Martin J."/>
            <person name="Mayer C."/>
            <person name="Parker M."/>
            <person name="Quesneville H."/>
            <person name="Raymond J."/>
            <person name="Uhlig C."/>
            <person name="Valentin K.U."/>
            <person name="Worden A.Z."/>
            <person name="Armbrust E.V."/>
            <person name="Bowler C."/>
            <person name="Green B."/>
            <person name="Moulton V."/>
            <person name="Van Oosterhout C."/>
            <person name="Grigoriev I."/>
        </authorList>
    </citation>
    <scope>NUCLEOTIDE SEQUENCE [LARGE SCALE GENOMIC DNA]</scope>
    <source>
        <strain evidence="7 8">CCMP1102</strain>
    </source>
</reference>
<dbReference type="InParanoid" id="A0A1E7F0Q0"/>